<evidence type="ECO:0000313" key="2">
    <source>
        <dbReference type="Proteomes" id="UP000480681"/>
    </source>
</evidence>
<dbReference type="AlphaFoldDB" id="A0AAW9YCL9"/>
<dbReference type="EMBL" id="JAAIKZ010000020">
    <property type="protein sequence ID" value="NEX75357.1"/>
    <property type="molecule type" value="Genomic_DNA"/>
</dbReference>
<proteinExistence type="predicted"/>
<comment type="caution">
    <text evidence="1">The sequence shown here is derived from an EMBL/GenBank/DDBJ whole genome shotgun (WGS) entry which is preliminary data.</text>
</comment>
<dbReference type="Proteomes" id="UP000480681">
    <property type="component" value="Unassembled WGS sequence"/>
</dbReference>
<protein>
    <submittedName>
        <fullName evidence="1">Uncharacterized protein</fullName>
    </submittedName>
</protein>
<dbReference type="RefSeq" id="WP_163148491.1">
    <property type="nucleotide sequence ID" value="NZ_JAAIKZ010000020.1"/>
</dbReference>
<organism evidence="1 2">
    <name type="scientific">Aeromonas rivipollensis</name>
    <dbReference type="NCBI Taxonomy" id="948519"/>
    <lineage>
        <taxon>Bacteria</taxon>
        <taxon>Pseudomonadati</taxon>
        <taxon>Pseudomonadota</taxon>
        <taxon>Gammaproteobacteria</taxon>
        <taxon>Aeromonadales</taxon>
        <taxon>Aeromonadaceae</taxon>
        <taxon>Aeromonas</taxon>
    </lineage>
</organism>
<evidence type="ECO:0000313" key="1">
    <source>
        <dbReference type="EMBL" id="NEX75357.1"/>
    </source>
</evidence>
<reference evidence="1 2" key="1">
    <citation type="submission" date="2020-02" db="EMBL/GenBank/DDBJ databases">
        <title>Genome sequencing of Aeromonas rivipollensis.</title>
        <authorList>
            <person name="Fono-Tamo Ubani E.K."/>
            <person name="Lekota K.E."/>
        </authorList>
    </citation>
    <scope>NUCLEOTIDE SEQUENCE [LARGE SCALE GENOMIC DNA]</scope>
    <source>
        <strain evidence="1 2">G87</strain>
    </source>
</reference>
<sequence>MHYNIIRYPKNIDLEYRIESHDSDVISSDELSGWLVINPHLDIPWLELTLSDGLVKKMFLDKNRPDVTHYFKDTPRLNEWKAYEFRVRLDSSIDKVDLVTCNGLIFSLMHLNETKHHLNILEKWSRYLHEGSSNLINFSNNIKNIDEPYISIGEQAVKNSIYLNDEKKEGLINLLSYLESSDFIVDFVEKKMDLSLKCDHLFSSSSFINSFYIKNINIICVKTEHNDPIYILQHFSSFDGMYYPKYNIFYAKTCMSPAREILIGLIDSIATNRNFIHKIGKTCEPIFLCGHSRPYHFLYDNLLGYAIINKYIPSVSLNITSNGSGIFFPLSKIKSLNLNEFIVDSVLFNSIANGESLCFIIGMKYAYSNKDESIPLLREIDDCLIESIDDAVCHDIHSMIGDNSPVFWFGITSQKRQWINQVDCIVATIDFILKIYPDAVFIIDGWTSPIIKSSGDYKQIKSDMDIYREIKNRCDNGLLITTIGMNSLEKISIGLKVDFFVSNSSTGTVHIDRICNRKGISHGPNKWSNTDCGHISNAIKISNSFIKDLNSEKSADEVDYFIDKDGFISFLNDYFNRRYLN</sequence>
<accession>A0AAW9YCL9</accession>
<name>A0AAW9YCL9_9GAMM</name>
<gene>
    <name evidence="1" type="ORF">G4911_11550</name>
</gene>